<dbReference type="SUPFAM" id="SSF54695">
    <property type="entry name" value="POZ domain"/>
    <property type="match status" value="1"/>
</dbReference>
<dbReference type="InterPro" id="IPR011333">
    <property type="entry name" value="SKP1/BTB/POZ_sf"/>
</dbReference>
<dbReference type="InterPro" id="IPR000210">
    <property type="entry name" value="BTB/POZ_dom"/>
</dbReference>
<dbReference type="Gene3D" id="3.30.710.10">
    <property type="entry name" value="Potassium Channel Kv1.1, Chain A"/>
    <property type="match status" value="1"/>
</dbReference>
<evidence type="ECO:0000313" key="2">
    <source>
        <dbReference type="EMBL" id="CAE7534520.1"/>
    </source>
</evidence>
<reference evidence="2" key="1">
    <citation type="submission" date="2021-02" db="EMBL/GenBank/DDBJ databases">
        <authorList>
            <person name="Dougan E. K."/>
            <person name="Rhodes N."/>
            <person name="Thang M."/>
            <person name="Chan C."/>
        </authorList>
    </citation>
    <scope>NUCLEOTIDE SEQUENCE</scope>
</reference>
<dbReference type="CDD" id="cd18186">
    <property type="entry name" value="BTB_POZ_ZBTB_KLHL-like"/>
    <property type="match status" value="1"/>
</dbReference>
<protein>
    <submittedName>
        <fullName evidence="2">Spop-a protein</fullName>
    </submittedName>
</protein>
<dbReference type="AlphaFoldDB" id="A0A812TRJ7"/>
<accession>A0A812TRJ7</accession>
<dbReference type="OrthoDB" id="10249567at2759"/>
<organism evidence="2 3">
    <name type="scientific">Symbiodinium natans</name>
    <dbReference type="NCBI Taxonomy" id="878477"/>
    <lineage>
        <taxon>Eukaryota</taxon>
        <taxon>Sar</taxon>
        <taxon>Alveolata</taxon>
        <taxon>Dinophyceae</taxon>
        <taxon>Suessiales</taxon>
        <taxon>Symbiodiniaceae</taxon>
        <taxon>Symbiodinium</taxon>
    </lineage>
</organism>
<evidence type="ECO:0000313" key="3">
    <source>
        <dbReference type="Proteomes" id="UP000604046"/>
    </source>
</evidence>
<dbReference type="Pfam" id="PF00651">
    <property type="entry name" value="BTB"/>
    <property type="match status" value="1"/>
</dbReference>
<proteinExistence type="predicted"/>
<dbReference type="SMART" id="SM00225">
    <property type="entry name" value="BTB"/>
    <property type="match status" value="1"/>
</dbReference>
<dbReference type="PANTHER" id="PTHR24413">
    <property type="entry name" value="SPECKLE-TYPE POZ PROTEIN"/>
    <property type="match status" value="1"/>
</dbReference>
<dbReference type="EMBL" id="CAJNDS010002584">
    <property type="protein sequence ID" value="CAE7534520.1"/>
    <property type="molecule type" value="Genomic_DNA"/>
</dbReference>
<keyword evidence="3" id="KW-1185">Reference proteome</keyword>
<feature type="domain" description="BTB" evidence="1">
    <location>
        <begin position="19"/>
        <end position="90"/>
    </location>
</feature>
<name>A0A812TRJ7_9DINO</name>
<dbReference type="Proteomes" id="UP000604046">
    <property type="component" value="Unassembled WGS sequence"/>
</dbReference>
<comment type="caution">
    <text evidence="2">The sequence shown here is derived from an EMBL/GenBank/DDBJ whole genome shotgun (WGS) entry which is preliminary data.</text>
</comment>
<dbReference type="PROSITE" id="PS50097">
    <property type="entry name" value="BTB"/>
    <property type="match status" value="1"/>
</dbReference>
<gene>
    <name evidence="2" type="primary">spop-a</name>
    <name evidence="2" type="ORF">SNAT2548_LOCUS29954</name>
</gene>
<sequence>MAGCLLADISHMGPENEFSDVVITTDGHRREAHSLILAARSAVFRRMLASHMQEGQLHDGRRHIHMQDLPAIVLDQVLEWCYTDSVSNLDLSGSMDLLMAADRLEILGLINRCSQRLSKMLSADSHSLPEALELAQRFSCTALWQCLSTVIAKAGPNFSVEELPEELPELRAMVRRERRALLDRQARGLRERLAMVPAPRPAMVFWRQQLSQADQKDFVEEALHAEGGVPALFHGLRERLPGFLREASQKRWEALDASAKQGFESLAIEDAEQSEHARAHLTHELENVRKELALL</sequence>
<evidence type="ECO:0000259" key="1">
    <source>
        <dbReference type="PROSITE" id="PS50097"/>
    </source>
</evidence>